<dbReference type="CDD" id="cd08916">
    <property type="entry name" value="TrHb3_P"/>
    <property type="match status" value="1"/>
</dbReference>
<protein>
    <submittedName>
        <fullName evidence="1">Group III truncated hemoglobin</fullName>
    </submittedName>
</protein>
<proteinExistence type="predicted"/>
<dbReference type="InterPro" id="IPR009050">
    <property type="entry name" value="Globin-like_sf"/>
</dbReference>
<dbReference type="EMBL" id="JAUOZU010000001">
    <property type="protein sequence ID" value="MDO6962825.1"/>
    <property type="molecule type" value="Genomic_DNA"/>
</dbReference>
<dbReference type="InterPro" id="IPR012292">
    <property type="entry name" value="Globin/Proto"/>
</dbReference>
<dbReference type="Gene3D" id="1.10.490.10">
    <property type="entry name" value="Globins"/>
    <property type="match status" value="1"/>
</dbReference>
<reference evidence="1" key="2">
    <citation type="submission" date="2023-07" db="EMBL/GenBank/DDBJ databases">
        <authorList>
            <person name="Shen H."/>
        </authorList>
    </citation>
    <scope>NUCLEOTIDE SEQUENCE</scope>
    <source>
        <strain evidence="1">TNR-22</strain>
    </source>
</reference>
<dbReference type="RefSeq" id="WP_304374695.1">
    <property type="nucleotide sequence ID" value="NZ_JAUOZU010000001.1"/>
</dbReference>
<evidence type="ECO:0000313" key="2">
    <source>
        <dbReference type="Proteomes" id="UP001174932"/>
    </source>
</evidence>
<dbReference type="SUPFAM" id="SSF46458">
    <property type="entry name" value="Globin-like"/>
    <property type="match status" value="1"/>
</dbReference>
<evidence type="ECO:0000313" key="1">
    <source>
        <dbReference type="EMBL" id="MDO6962825.1"/>
    </source>
</evidence>
<comment type="caution">
    <text evidence="1">The sequence shown here is derived from an EMBL/GenBank/DDBJ whole genome shotgun (WGS) entry which is preliminary data.</text>
</comment>
<gene>
    <name evidence="1" type="ORF">Q4481_02585</name>
</gene>
<name>A0ABT8YGL9_9HYPH</name>
<accession>A0ABT8YGL9</accession>
<reference evidence="1" key="1">
    <citation type="journal article" date="2015" name="Int. J. Syst. Evol. Microbiol.">
        <title>Rhizobium alvei sp. nov., isolated from a freshwater river.</title>
        <authorList>
            <person name="Sheu S.Y."/>
            <person name="Huang H.W."/>
            <person name="Young C.C."/>
            <person name="Chen W.M."/>
        </authorList>
    </citation>
    <scope>NUCLEOTIDE SEQUENCE</scope>
    <source>
        <strain evidence="1">TNR-22</strain>
    </source>
</reference>
<sequence length="158" mass="17999">MQIAESRTGKTIVIDGVALPDMLDEAMIRAVVHGFYDAIRKDDLIGPIFAAHIPDADWPRHLDKMSDFWSATLLRTDRYDGRPLPPHLSLDGLGEAHFRRWLLLFRQAVRRLCPPEVAQLFVNRALRIAHSFRLAIAFHHGEDTISIAPISEEEIRVD</sequence>
<dbReference type="Proteomes" id="UP001174932">
    <property type="component" value="Unassembled WGS sequence"/>
</dbReference>
<organism evidence="1 2">
    <name type="scientific">Rhizobium alvei</name>
    <dbReference type="NCBI Taxonomy" id="1132659"/>
    <lineage>
        <taxon>Bacteria</taxon>
        <taxon>Pseudomonadati</taxon>
        <taxon>Pseudomonadota</taxon>
        <taxon>Alphaproteobacteria</taxon>
        <taxon>Hyphomicrobiales</taxon>
        <taxon>Rhizobiaceae</taxon>
        <taxon>Rhizobium/Agrobacterium group</taxon>
        <taxon>Rhizobium</taxon>
    </lineage>
</organism>
<keyword evidence="2" id="KW-1185">Reference proteome</keyword>